<dbReference type="InterPro" id="IPR017072">
    <property type="entry name" value="TF_Spt6"/>
</dbReference>
<dbReference type="InterPro" id="IPR035018">
    <property type="entry name" value="Spt6_SH2_C"/>
</dbReference>
<evidence type="ECO:0000256" key="1">
    <source>
        <dbReference type="SAM" id="MobiDB-lite"/>
    </source>
</evidence>
<dbReference type="PANTHER" id="PTHR10145:SF6">
    <property type="entry name" value="TRANSCRIPTION ELONGATION FACTOR SPT6"/>
    <property type="match status" value="1"/>
</dbReference>
<evidence type="ECO:0000256" key="2">
    <source>
        <dbReference type="SAM" id="Phobius"/>
    </source>
</evidence>
<keyword evidence="2" id="KW-0812">Transmembrane</keyword>
<dbReference type="GO" id="GO:0031491">
    <property type="term" value="F:nucleosome binding"/>
    <property type="evidence" value="ECO:0007669"/>
    <property type="project" value="TreeGrafter"/>
</dbReference>
<protein>
    <submittedName>
        <fullName evidence="4">Transcription elongation factor spt6</fullName>
    </submittedName>
</protein>
<dbReference type="PANTHER" id="PTHR10145">
    <property type="entry name" value="TRANSCRIPTION ELONGATION FACTOR SPT6"/>
    <property type="match status" value="1"/>
</dbReference>
<dbReference type="AlphaFoldDB" id="A0A1Q3ENS4"/>
<keyword evidence="2" id="KW-1133">Transmembrane helix</keyword>
<dbReference type="GO" id="GO:0008023">
    <property type="term" value="C:transcription elongation factor complex"/>
    <property type="evidence" value="ECO:0007669"/>
    <property type="project" value="TreeGrafter"/>
</dbReference>
<feature type="transmembrane region" description="Helical" evidence="2">
    <location>
        <begin position="277"/>
        <end position="298"/>
    </location>
</feature>
<dbReference type="Proteomes" id="UP000188533">
    <property type="component" value="Unassembled WGS sequence"/>
</dbReference>
<dbReference type="InterPro" id="IPR036860">
    <property type="entry name" value="SH2_dom_sf"/>
</dbReference>
<keyword evidence="2" id="KW-0472">Membrane</keyword>
<feature type="compositionally biased region" description="Low complexity" evidence="1">
    <location>
        <begin position="172"/>
        <end position="187"/>
    </location>
</feature>
<accession>A0A1Q3ENS4</accession>
<dbReference type="GO" id="GO:0034728">
    <property type="term" value="P:nucleosome organization"/>
    <property type="evidence" value="ECO:0007669"/>
    <property type="project" value="TreeGrafter"/>
</dbReference>
<dbReference type="STRING" id="5353.A0A1Q3ENS4"/>
<proteinExistence type="predicted"/>
<feature type="transmembrane region" description="Helical" evidence="2">
    <location>
        <begin position="381"/>
        <end position="402"/>
    </location>
</feature>
<dbReference type="InterPro" id="IPR035420">
    <property type="entry name" value="Spt6_SH2"/>
</dbReference>
<comment type="caution">
    <text evidence="4">The sequence shown here is derived from an EMBL/GenBank/DDBJ whole genome shotgun (WGS) entry which is preliminary data.</text>
</comment>
<dbReference type="CDD" id="cd09928">
    <property type="entry name" value="SH2_Cterm_SPT6_like"/>
    <property type="match status" value="1"/>
</dbReference>
<dbReference type="Pfam" id="PF14633">
    <property type="entry name" value="SH2_2"/>
    <property type="match status" value="2"/>
</dbReference>
<dbReference type="EMBL" id="BDGU01000813">
    <property type="protein sequence ID" value="GAW08868.1"/>
    <property type="molecule type" value="Genomic_DNA"/>
</dbReference>
<keyword evidence="5" id="KW-1185">Reference proteome</keyword>
<evidence type="ECO:0000259" key="3">
    <source>
        <dbReference type="Pfam" id="PF14633"/>
    </source>
</evidence>
<sequence length="446" mass="49131">MGIDHLAVTWKVDDKLYQHIDITEKGYDPTGQSLDTQFVVDASHTYIDLDELIVRHDKLHLFLKNQLLANPAKSMYSFTLNRKRPGHFNLCFLANKDSTVQTWPVRVTPEAYYLFEAPAVGVPELCDAFKVWHLHESQNLGNGGGKTPYGAGQRTPARPGYATPSVRPSRMPNPYGGTTPGPNYGAPPSQPPYAGYQTPRGYPAQSMGNMNPARAAMMNASLNMKTISVEIGALAPVSFTTMSSIEMKDLSKRSVEEEAEENHEIQPLSEAVNNEAISAWTMMTAFLLTLLAAIFSIYPQLLLFLSTNTPSTLTPLERFLSIHFGIWLFTIAIALLLNIPSSSPLPLLGLSQPEHPLLKPFTVACLLSSFISYNTRSVGSLATIHCLLTAVVGLWGLWVMVFGSSVRISKKTGADKRTSAFIFGNLSAASKQKKEWLKQQKTEHTS</sequence>
<keyword evidence="4" id="KW-0648">Protein biosynthesis</keyword>
<gene>
    <name evidence="4" type="ORF">LENED_010971</name>
</gene>
<evidence type="ECO:0000313" key="5">
    <source>
        <dbReference type="Proteomes" id="UP000188533"/>
    </source>
</evidence>
<dbReference type="GO" id="GO:0140673">
    <property type="term" value="P:transcription elongation-coupled chromatin remodeling"/>
    <property type="evidence" value="ECO:0007669"/>
    <property type="project" value="InterPro"/>
</dbReference>
<reference evidence="4 5" key="1">
    <citation type="submission" date="2016-08" db="EMBL/GenBank/DDBJ databases">
        <authorList>
            <consortium name="Lentinula edodes genome sequencing consortium"/>
            <person name="Sakamoto Y."/>
            <person name="Nakade K."/>
            <person name="Sato S."/>
            <person name="Yoshida Y."/>
            <person name="Miyazaki K."/>
            <person name="Natsume S."/>
            <person name="Konno N."/>
        </authorList>
    </citation>
    <scope>NUCLEOTIDE SEQUENCE [LARGE SCALE GENOMIC DNA]</scope>
    <source>
        <strain evidence="4 5">NBRC 111202</strain>
    </source>
</reference>
<feature type="domain" description="Spt6 SH2" evidence="3">
    <location>
        <begin position="2"/>
        <end position="56"/>
    </location>
</feature>
<reference evidence="4 5" key="2">
    <citation type="submission" date="2017-02" db="EMBL/GenBank/DDBJ databases">
        <title>A genome survey and senescence transcriptome analysis in Lentinula edodes.</title>
        <authorList>
            <person name="Sakamoto Y."/>
            <person name="Nakade K."/>
            <person name="Sato S."/>
            <person name="Yoshida Y."/>
            <person name="Miyazaki K."/>
            <person name="Natsume S."/>
            <person name="Konno N."/>
        </authorList>
    </citation>
    <scope>NUCLEOTIDE SEQUENCE [LARGE SCALE GENOMIC DNA]</scope>
    <source>
        <strain evidence="4 5">NBRC 111202</strain>
    </source>
</reference>
<dbReference type="GO" id="GO:0042393">
    <property type="term" value="F:histone binding"/>
    <property type="evidence" value="ECO:0007669"/>
    <property type="project" value="TreeGrafter"/>
</dbReference>
<dbReference type="GO" id="GO:0003746">
    <property type="term" value="F:translation elongation factor activity"/>
    <property type="evidence" value="ECO:0007669"/>
    <property type="project" value="UniProtKB-KW"/>
</dbReference>
<dbReference type="Gene3D" id="3.30.505.10">
    <property type="entry name" value="SH2 domain"/>
    <property type="match status" value="2"/>
</dbReference>
<evidence type="ECO:0000313" key="4">
    <source>
        <dbReference type="EMBL" id="GAW08868.1"/>
    </source>
</evidence>
<feature type="region of interest" description="Disordered" evidence="1">
    <location>
        <begin position="142"/>
        <end position="194"/>
    </location>
</feature>
<feature type="transmembrane region" description="Helical" evidence="2">
    <location>
        <begin position="318"/>
        <end position="337"/>
    </location>
</feature>
<feature type="domain" description="Spt6 SH2" evidence="3">
    <location>
        <begin position="57"/>
        <end position="131"/>
    </location>
</feature>
<organism evidence="4 5">
    <name type="scientific">Lentinula edodes</name>
    <name type="common">Shiitake mushroom</name>
    <name type="synonym">Lentinus edodes</name>
    <dbReference type="NCBI Taxonomy" id="5353"/>
    <lineage>
        <taxon>Eukaryota</taxon>
        <taxon>Fungi</taxon>
        <taxon>Dikarya</taxon>
        <taxon>Basidiomycota</taxon>
        <taxon>Agaricomycotina</taxon>
        <taxon>Agaricomycetes</taxon>
        <taxon>Agaricomycetidae</taxon>
        <taxon>Agaricales</taxon>
        <taxon>Marasmiineae</taxon>
        <taxon>Omphalotaceae</taxon>
        <taxon>Lentinula</taxon>
    </lineage>
</organism>
<name>A0A1Q3ENS4_LENED</name>
<keyword evidence="4" id="KW-0251">Elongation factor</keyword>